<name>A0A4Z2E2B1_9TELE</name>
<dbReference type="AlphaFoldDB" id="A0A4Z2E2B1"/>
<sequence>MSPLQMSGCEAQQPEALGSDVELVGSQSVSDLNGGGPAARTLSLRDLQQQEYIMCDTDSILSALDSRLHRQSRLQAVPL</sequence>
<dbReference type="EMBL" id="SRLO01020709">
    <property type="protein sequence ID" value="TNN22868.1"/>
    <property type="molecule type" value="Genomic_DNA"/>
</dbReference>
<reference evidence="1 2" key="1">
    <citation type="submission" date="2019-03" db="EMBL/GenBank/DDBJ databases">
        <title>First draft genome of Liparis tanakae, snailfish: a comprehensive survey of snailfish specific genes.</title>
        <authorList>
            <person name="Kim W."/>
            <person name="Song I."/>
            <person name="Jeong J.-H."/>
            <person name="Kim D."/>
            <person name="Kim S."/>
            <person name="Ryu S."/>
            <person name="Song J.Y."/>
            <person name="Lee S.K."/>
        </authorList>
    </citation>
    <scope>NUCLEOTIDE SEQUENCE [LARGE SCALE GENOMIC DNA]</scope>
    <source>
        <tissue evidence="1">Muscle</tissue>
    </source>
</reference>
<protein>
    <submittedName>
        <fullName evidence="1">Uncharacterized protein</fullName>
    </submittedName>
</protein>
<evidence type="ECO:0000313" key="2">
    <source>
        <dbReference type="Proteomes" id="UP000314294"/>
    </source>
</evidence>
<proteinExistence type="predicted"/>
<evidence type="ECO:0000313" key="1">
    <source>
        <dbReference type="EMBL" id="TNN22868.1"/>
    </source>
</evidence>
<dbReference type="Proteomes" id="UP000314294">
    <property type="component" value="Unassembled WGS sequence"/>
</dbReference>
<organism evidence="1 2">
    <name type="scientific">Liparis tanakae</name>
    <name type="common">Tanaka's snailfish</name>
    <dbReference type="NCBI Taxonomy" id="230148"/>
    <lineage>
        <taxon>Eukaryota</taxon>
        <taxon>Metazoa</taxon>
        <taxon>Chordata</taxon>
        <taxon>Craniata</taxon>
        <taxon>Vertebrata</taxon>
        <taxon>Euteleostomi</taxon>
        <taxon>Actinopterygii</taxon>
        <taxon>Neopterygii</taxon>
        <taxon>Teleostei</taxon>
        <taxon>Neoteleostei</taxon>
        <taxon>Acanthomorphata</taxon>
        <taxon>Eupercaria</taxon>
        <taxon>Perciformes</taxon>
        <taxon>Cottioidei</taxon>
        <taxon>Cottales</taxon>
        <taxon>Liparidae</taxon>
        <taxon>Liparis</taxon>
    </lineage>
</organism>
<accession>A0A4Z2E2B1</accession>
<gene>
    <name evidence="1" type="ORF">EYF80_067016</name>
</gene>
<keyword evidence="2" id="KW-1185">Reference proteome</keyword>
<comment type="caution">
    <text evidence="1">The sequence shown here is derived from an EMBL/GenBank/DDBJ whole genome shotgun (WGS) entry which is preliminary data.</text>
</comment>